<evidence type="ECO:0000313" key="13">
    <source>
        <dbReference type="Proteomes" id="UP000759246"/>
    </source>
</evidence>
<dbReference type="EC" id="6.3.4.14" evidence="2"/>
<dbReference type="FunFam" id="3.40.50.20:FF:000010">
    <property type="entry name" value="Propionyl-CoA carboxylase subunit alpha"/>
    <property type="match status" value="1"/>
</dbReference>
<comment type="cofactor">
    <cofactor evidence="1">
        <name>biotin</name>
        <dbReference type="ChEBI" id="CHEBI:57586"/>
    </cofactor>
</comment>
<evidence type="ECO:0000256" key="8">
    <source>
        <dbReference type="SAM" id="MobiDB-lite"/>
    </source>
</evidence>
<evidence type="ECO:0000256" key="7">
    <source>
        <dbReference type="PROSITE-ProRule" id="PRU00409"/>
    </source>
</evidence>
<feature type="domain" description="Biotin carboxylation" evidence="11">
    <location>
        <begin position="3"/>
        <end position="441"/>
    </location>
</feature>
<dbReference type="EMBL" id="JABZGF010000022">
    <property type="protein sequence ID" value="MBF0965898.1"/>
    <property type="molecule type" value="Genomic_DNA"/>
</dbReference>
<dbReference type="Gene3D" id="3.30.470.20">
    <property type="entry name" value="ATP-grasp fold, B domain"/>
    <property type="match status" value="1"/>
</dbReference>
<organism evidence="12 13">
    <name type="scientific">Actinomyces bouchesdurhonensis</name>
    <dbReference type="NCBI Taxonomy" id="1852361"/>
    <lineage>
        <taxon>Bacteria</taxon>
        <taxon>Bacillati</taxon>
        <taxon>Actinomycetota</taxon>
        <taxon>Actinomycetes</taxon>
        <taxon>Actinomycetales</taxon>
        <taxon>Actinomycetaceae</taxon>
        <taxon>Actinomyces</taxon>
    </lineage>
</organism>
<keyword evidence="3" id="KW-0436">Ligase</keyword>
<keyword evidence="5 7" id="KW-0067">ATP-binding</keyword>
<protein>
    <recommendedName>
        <fullName evidence="2">biotin carboxylase</fullName>
        <ecNumber evidence="2">6.3.4.14</ecNumber>
    </recommendedName>
</protein>
<dbReference type="Proteomes" id="UP000759246">
    <property type="component" value="Unassembled WGS sequence"/>
</dbReference>
<feature type="domain" description="ATP-grasp" evidence="10">
    <location>
        <begin position="122"/>
        <end position="315"/>
    </location>
</feature>
<reference evidence="12" key="1">
    <citation type="submission" date="2020-04" db="EMBL/GenBank/DDBJ databases">
        <title>Deep metagenomics examines the oral microbiome during advanced dental caries in children, revealing novel taxa and co-occurrences with host molecules.</title>
        <authorList>
            <person name="Baker J.L."/>
            <person name="Morton J.T."/>
            <person name="Dinis M."/>
            <person name="Alvarez R."/>
            <person name="Tran N.C."/>
            <person name="Knight R."/>
            <person name="Edlund A."/>
        </authorList>
    </citation>
    <scope>NUCLEOTIDE SEQUENCE</scope>
    <source>
        <strain evidence="12">JCVI_30_bin.13</strain>
    </source>
</reference>
<evidence type="ECO:0000313" key="12">
    <source>
        <dbReference type="EMBL" id="MBF0965898.1"/>
    </source>
</evidence>
<dbReference type="GO" id="GO:0046872">
    <property type="term" value="F:metal ion binding"/>
    <property type="evidence" value="ECO:0007669"/>
    <property type="project" value="InterPro"/>
</dbReference>
<dbReference type="PANTHER" id="PTHR18866">
    <property type="entry name" value="CARBOXYLASE:PYRUVATE/ACETYL-COA/PROPIONYL-COA CARBOXYLASE"/>
    <property type="match status" value="1"/>
</dbReference>
<dbReference type="Pfam" id="PF02786">
    <property type="entry name" value="CPSase_L_D2"/>
    <property type="match status" value="1"/>
</dbReference>
<dbReference type="PROSITE" id="PS50968">
    <property type="entry name" value="BIOTINYL_LIPOYL"/>
    <property type="match status" value="1"/>
</dbReference>
<dbReference type="InterPro" id="IPR011764">
    <property type="entry name" value="Biotin_carboxylation_dom"/>
</dbReference>
<dbReference type="PROSITE" id="PS00188">
    <property type="entry name" value="BIOTIN"/>
    <property type="match status" value="1"/>
</dbReference>
<dbReference type="SUPFAM" id="SSF56059">
    <property type="entry name" value="Glutathione synthetase ATP-binding domain-like"/>
    <property type="match status" value="1"/>
</dbReference>
<dbReference type="CDD" id="cd06850">
    <property type="entry name" value="biotinyl_domain"/>
    <property type="match status" value="1"/>
</dbReference>
<evidence type="ECO:0000256" key="3">
    <source>
        <dbReference type="ARBA" id="ARBA00022598"/>
    </source>
</evidence>
<sequence length="596" mass="63940">MRTINRILVANRGEIALRVCRTATDMGISTIAVYADQDMAAPHTREADEALSLGGDDAASTYLNGEKILAIALETGADAIHPGYGFLSENSEFARAVEDAGIAWLGPSSSVIDALGDKINARRIAHECGVSPVPGVSEPVSSRAEVEEFIASAGYPVVLKRADGGGGRGISIIRSASDLDLFFARHTDAEDLAAYFVERFVEVARHVETQSARDSLGNFHVISTRDCSVQRRNQKLVEEAPAPFLPEGAHETLVAASRALFEHVDYVGVGTVEFLLEPDGNIWFLEVNPRLQVEHPVSEEVTGIDLVREQIRIAQGLALTTPPEPRGHSFEFRVTSEDPSKDLTPTAGRLDEVHWPLGPGIRLELGIDQGDSVQTAFDSMIAKIIVTGADREQALARSRRALAEFSVQGVATPVPVYQDIINDPDFCGVGGFNVSTRWFETTFMPHHDYSDLATPDEASATADLPRQTYIIELDGRRVSLTLPAGMFNAPAAHAPRPSQPLRSTPRRTSATATHSGPHQGAPGDIVAPMQAIVVALPVAEGDRVEEGQLVAVLEAMKMEKPLLAPRAGTVTSLAIAQGDTVTAGTRIAHIATEEAK</sequence>
<evidence type="ECO:0000259" key="9">
    <source>
        <dbReference type="PROSITE" id="PS50968"/>
    </source>
</evidence>
<accession>A0A929RN26</accession>
<dbReference type="SUPFAM" id="SSF52440">
    <property type="entry name" value="PreATP-grasp domain"/>
    <property type="match status" value="1"/>
</dbReference>
<dbReference type="SUPFAM" id="SSF51246">
    <property type="entry name" value="Rudiment single hybrid motif"/>
    <property type="match status" value="1"/>
</dbReference>
<dbReference type="InterPro" id="IPR005482">
    <property type="entry name" value="Biotin_COase_C"/>
</dbReference>
<dbReference type="InterPro" id="IPR016185">
    <property type="entry name" value="PreATP-grasp_dom_sf"/>
</dbReference>
<dbReference type="InterPro" id="IPR050856">
    <property type="entry name" value="Biotin_carboxylase_complex"/>
</dbReference>
<dbReference type="PROSITE" id="PS50979">
    <property type="entry name" value="BC"/>
    <property type="match status" value="1"/>
</dbReference>
<comment type="caution">
    <text evidence="12">The sequence shown here is derived from an EMBL/GenBank/DDBJ whole genome shotgun (WGS) entry which is preliminary data.</text>
</comment>
<name>A0A929RN26_9ACTO</name>
<evidence type="ECO:0000256" key="6">
    <source>
        <dbReference type="ARBA" id="ARBA00023267"/>
    </source>
</evidence>
<dbReference type="Pfam" id="PF02785">
    <property type="entry name" value="Biotin_carb_C"/>
    <property type="match status" value="1"/>
</dbReference>
<dbReference type="PROSITE" id="PS00867">
    <property type="entry name" value="CPSASE_2"/>
    <property type="match status" value="1"/>
</dbReference>
<evidence type="ECO:0000256" key="5">
    <source>
        <dbReference type="ARBA" id="ARBA00022840"/>
    </source>
</evidence>
<dbReference type="GO" id="GO:0004075">
    <property type="term" value="F:biotin carboxylase activity"/>
    <property type="evidence" value="ECO:0007669"/>
    <property type="project" value="UniProtKB-EC"/>
</dbReference>
<dbReference type="OrthoDB" id="9760256at2"/>
<evidence type="ECO:0000256" key="4">
    <source>
        <dbReference type="ARBA" id="ARBA00022741"/>
    </source>
</evidence>
<keyword evidence="4 7" id="KW-0547">Nucleotide-binding</keyword>
<dbReference type="PROSITE" id="PS50975">
    <property type="entry name" value="ATP_GRASP"/>
    <property type="match status" value="1"/>
</dbReference>
<dbReference type="Gene3D" id="2.40.50.100">
    <property type="match status" value="1"/>
</dbReference>
<dbReference type="GO" id="GO:0005524">
    <property type="term" value="F:ATP binding"/>
    <property type="evidence" value="ECO:0007669"/>
    <property type="project" value="UniProtKB-UniRule"/>
</dbReference>
<dbReference type="InterPro" id="IPR000089">
    <property type="entry name" value="Biotin_lipoyl"/>
</dbReference>
<proteinExistence type="predicted"/>
<feature type="compositionally biased region" description="Low complexity" evidence="8">
    <location>
        <begin position="502"/>
        <end position="513"/>
    </location>
</feature>
<dbReference type="InterPro" id="IPR005479">
    <property type="entry name" value="CPAse_ATP-bd"/>
</dbReference>
<evidence type="ECO:0000259" key="11">
    <source>
        <dbReference type="PROSITE" id="PS50979"/>
    </source>
</evidence>
<dbReference type="InterPro" id="IPR011761">
    <property type="entry name" value="ATP-grasp"/>
</dbReference>
<evidence type="ECO:0000256" key="1">
    <source>
        <dbReference type="ARBA" id="ARBA00001953"/>
    </source>
</evidence>
<feature type="region of interest" description="Disordered" evidence="8">
    <location>
        <begin position="489"/>
        <end position="523"/>
    </location>
</feature>
<dbReference type="RefSeq" id="WP_073983159.1">
    <property type="nucleotide sequence ID" value="NZ_CAJZKY010000060.1"/>
</dbReference>
<dbReference type="InterPro" id="IPR011053">
    <property type="entry name" value="Single_hybrid_motif"/>
</dbReference>
<gene>
    <name evidence="12" type="ORF">HXK09_01785</name>
</gene>
<dbReference type="InterPro" id="IPR005481">
    <property type="entry name" value="BC-like_N"/>
</dbReference>
<dbReference type="SUPFAM" id="SSF51230">
    <property type="entry name" value="Single hybrid motif"/>
    <property type="match status" value="1"/>
</dbReference>
<dbReference type="PANTHER" id="PTHR18866:SF33">
    <property type="entry name" value="METHYLCROTONOYL-COA CARBOXYLASE SUBUNIT ALPHA, MITOCHONDRIAL-RELATED"/>
    <property type="match status" value="1"/>
</dbReference>
<dbReference type="AlphaFoldDB" id="A0A929RN26"/>
<dbReference type="InterPro" id="IPR001882">
    <property type="entry name" value="Biotin_BS"/>
</dbReference>
<dbReference type="Pfam" id="PF00364">
    <property type="entry name" value="Biotin_lipoyl"/>
    <property type="match status" value="1"/>
</dbReference>
<evidence type="ECO:0000259" key="10">
    <source>
        <dbReference type="PROSITE" id="PS50975"/>
    </source>
</evidence>
<evidence type="ECO:0000256" key="2">
    <source>
        <dbReference type="ARBA" id="ARBA00013263"/>
    </source>
</evidence>
<dbReference type="SMART" id="SM00878">
    <property type="entry name" value="Biotin_carb_C"/>
    <property type="match status" value="1"/>
</dbReference>
<keyword evidence="6" id="KW-0092">Biotin</keyword>
<dbReference type="InterPro" id="IPR011054">
    <property type="entry name" value="Rudment_hybrid_motif"/>
</dbReference>
<feature type="domain" description="Lipoyl-binding" evidence="9">
    <location>
        <begin position="516"/>
        <end position="591"/>
    </location>
</feature>
<dbReference type="Pfam" id="PF00289">
    <property type="entry name" value="Biotin_carb_N"/>
    <property type="match status" value="1"/>
</dbReference>